<sequence length="200" mass="21469">MALPAGNACTGSPNGGEYPENVKWPVPIAYLFINGRTADAHSLGNNQEYVDKHAQGDDLFVTLDSDGAMGGDVLVRLSGVQHGEIPPDRPAADPVRRDAGRRQLHPAPAFWDAPQRAGAQRRNIEALLDPQRHHPHRRLPQVPHAPRRDGKLRDQPAQILASFLGPASGVLWVLTGIAKACWMDMAPPESSPGLAAATDG</sequence>
<evidence type="ECO:0000313" key="3">
    <source>
        <dbReference type="Proteomes" id="UP000764110"/>
    </source>
</evidence>
<feature type="region of interest" description="Disordered" evidence="1">
    <location>
        <begin position="130"/>
        <end position="152"/>
    </location>
</feature>
<comment type="caution">
    <text evidence="2">The sequence shown here is derived from an EMBL/GenBank/DDBJ whole genome shotgun (WGS) entry which is preliminary data.</text>
</comment>
<dbReference type="Proteomes" id="UP000764110">
    <property type="component" value="Unassembled WGS sequence"/>
</dbReference>
<reference evidence="2 3" key="1">
    <citation type="submission" date="2020-07" db="EMBL/GenBank/DDBJ databases">
        <title>Metarhizium humberi genome.</title>
        <authorList>
            <person name="Lysoe E."/>
        </authorList>
    </citation>
    <scope>NUCLEOTIDE SEQUENCE [LARGE SCALE GENOMIC DNA]</scope>
    <source>
        <strain evidence="2 3">ESALQ1638</strain>
    </source>
</reference>
<accession>A0A9P8MEI0</accession>
<gene>
    <name evidence="2" type="ORF">MHUMG1_01097</name>
</gene>
<dbReference type="EMBL" id="JACEFI010000002">
    <property type="protein sequence ID" value="KAH0600101.1"/>
    <property type="molecule type" value="Genomic_DNA"/>
</dbReference>
<name>A0A9P8MEI0_9HYPO</name>
<dbReference type="AlphaFoldDB" id="A0A9P8MEI0"/>
<evidence type="ECO:0000313" key="2">
    <source>
        <dbReference type="EMBL" id="KAH0600101.1"/>
    </source>
</evidence>
<evidence type="ECO:0000256" key="1">
    <source>
        <dbReference type="SAM" id="MobiDB-lite"/>
    </source>
</evidence>
<proteinExistence type="predicted"/>
<organism evidence="2 3">
    <name type="scientific">Metarhizium humberi</name>
    <dbReference type="NCBI Taxonomy" id="2596975"/>
    <lineage>
        <taxon>Eukaryota</taxon>
        <taxon>Fungi</taxon>
        <taxon>Dikarya</taxon>
        <taxon>Ascomycota</taxon>
        <taxon>Pezizomycotina</taxon>
        <taxon>Sordariomycetes</taxon>
        <taxon>Hypocreomycetidae</taxon>
        <taxon>Hypocreales</taxon>
        <taxon>Clavicipitaceae</taxon>
        <taxon>Metarhizium</taxon>
    </lineage>
</organism>
<protein>
    <submittedName>
        <fullName evidence="2">Uncharacterized protein</fullName>
    </submittedName>
</protein>
<keyword evidence="3" id="KW-1185">Reference proteome</keyword>